<reference evidence="1 4" key="2">
    <citation type="submission" date="2024-06" db="EMBL/GenBank/DDBJ databases">
        <title>Genomic Encyclopedia of Type Strains, Phase IV (KMG-IV): sequencing the most valuable type-strain genomes for metagenomic binning, comparative biology and taxonomic classification.</title>
        <authorList>
            <person name="Goeker M."/>
        </authorList>
    </citation>
    <scope>NUCLEOTIDE SEQUENCE [LARGE SCALE GENOMIC DNA]</scope>
    <source>
        <strain evidence="1 4">D-501</strain>
    </source>
</reference>
<keyword evidence="4" id="KW-1185">Reference proteome</keyword>
<dbReference type="RefSeq" id="WP_149504607.1">
    <property type="nucleotide sequence ID" value="NZ_CP035708.1"/>
</dbReference>
<evidence type="ECO:0000313" key="1">
    <source>
        <dbReference type="EMBL" id="MET3605111.1"/>
    </source>
</evidence>
<name>A0A5C1Q5I7_9BURK</name>
<dbReference type="EMBL" id="CP035708">
    <property type="protein sequence ID" value="QEN01954.1"/>
    <property type="molecule type" value="Genomic_DNA"/>
</dbReference>
<organism evidence="2 3">
    <name type="scientific">Sphaerotilus sulfidivorans</name>
    <dbReference type="NCBI Taxonomy" id="639200"/>
    <lineage>
        <taxon>Bacteria</taxon>
        <taxon>Pseudomonadati</taxon>
        <taxon>Pseudomonadota</taxon>
        <taxon>Betaproteobacteria</taxon>
        <taxon>Burkholderiales</taxon>
        <taxon>Sphaerotilaceae</taxon>
        <taxon>Sphaerotilus</taxon>
    </lineage>
</organism>
<dbReference type="OrthoDB" id="8525483at2"/>
<dbReference type="Proteomes" id="UP001549111">
    <property type="component" value="Unassembled WGS sequence"/>
</dbReference>
<evidence type="ECO:0000313" key="3">
    <source>
        <dbReference type="Proteomes" id="UP000323522"/>
    </source>
</evidence>
<accession>A0A5C1Q5I7</accession>
<dbReference type="EMBL" id="JBEPLS010000012">
    <property type="protein sequence ID" value="MET3605111.1"/>
    <property type="molecule type" value="Genomic_DNA"/>
</dbReference>
<dbReference type="AlphaFoldDB" id="A0A5C1Q5I7"/>
<keyword evidence="1" id="KW-0830">Ubiquinone</keyword>
<dbReference type="KEGG" id="snn:EWH46_15030"/>
<proteinExistence type="predicted"/>
<dbReference type="Proteomes" id="UP000323522">
    <property type="component" value="Chromosome"/>
</dbReference>
<evidence type="ECO:0000313" key="2">
    <source>
        <dbReference type="EMBL" id="QEN01954.1"/>
    </source>
</evidence>
<protein>
    <submittedName>
        <fullName evidence="1">Ubiquinone biosynthesis protein UbiJ</fullName>
    </submittedName>
</protein>
<evidence type="ECO:0000313" key="4">
    <source>
        <dbReference type="Proteomes" id="UP001549111"/>
    </source>
</evidence>
<gene>
    <name evidence="1" type="ORF">ABIC99_002936</name>
    <name evidence="2" type="ORF">EWH46_15030</name>
</gene>
<reference evidence="2 3" key="1">
    <citation type="submission" date="2019-02" db="EMBL/GenBank/DDBJ databases">
        <title>Complete Genome Sequence and Methylome Analysis of Sphaerotilus natans subsp. sulfidivorans D-507.</title>
        <authorList>
            <person name="Fomenkov A."/>
            <person name="Gridneva E."/>
            <person name="Smolyakov D."/>
            <person name="Dubinina G."/>
            <person name="Vincze T."/>
            <person name="Grabovich M."/>
            <person name="Roberts R.J."/>
        </authorList>
    </citation>
    <scope>NUCLEOTIDE SEQUENCE [LARGE SCALE GENOMIC DNA]</scope>
    <source>
        <strain evidence="2 3">D-507</strain>
    </source>
</reference>
<sequence length="173" mass="18708">MLQALLEPLGREALGRVTLLLNHVLAAEPEATRRLLGHVGRSIGVQWRQWPALLPAPPRAVWRVTPAGLLELDEDLLLVPVGVGEEETLVVTLDGSEMLRWGLAGMAGRPPMDIRGDAAFAAEVAWLAENLRWDIEDDLARVIGDGPARLLGRLGGGLAQTVGAFVQRVRRPA</sequence>